<reference evidence="4" key="1">
    <citation type="journal article" date="2018" name="Nat. Microbiol.">
        <title>Leveraging single-cell genomics to expand the fungal tree of life.</title>
        <authorList>
            <person name="Ahrendt S.R."/>
            <person name="Quandt C.A."/>
            <person name="Ciobanu D."/>
            <person name="Clum A."/>
            <person name="Salamov A."/>
            <person name="Andreopoulos B."/>
            <person name="Cheng J.F."/>
            <person name="Woyke T."/>
            <person name="Pelin A."/>
            <person name="Henrissat B."/>
            <person name="Reynolds N.K."/>
            <person name="Benny G.L."/>
            <person name="Smith M.E."/>
            <person name="James T.Y."/>
            <person name="Grigoriev I.V."/>
        </authorList>
    </citation>
    <scope>NUCLEOTIDE SEQUENCE [LARGE SCALE GENOMIC DNA]</scope>
    <source>
        <strain evidence="4">RSA 1356</strain>
    </source>
</reference>
<dbReference type="EMBL" id="KZ992750">
    <property type="protein sequence ID" value="RKP07208.1"/>
    <property type="molecule type" value="Genomic_DNA"/>
</dbReference>
<name>A0A4P9XHT1_9FUNG</name>
<gene>
    <name evidence="2" type="ORF">THASP1DRAFT_26044</name>
    <name evidence="1" type="ORF">THASP1DRAFT_26206</name>
    <name evidence="3" type="ORF">THASP1DRAFT_30973</name>
</gene>
<dbReference type="AlphaFoldDB" id="A0A4P9XHT1"/>
<dbReference type="Proteomes" id="UP000271241">
    <property type="component" value="Unassembled WGS sequence"/>
</dbReference>
<evidence type="ECO:0000313" key="1">
    <source>
        <dbReference type="EMBL" id="RKP05264.1"/>
    </source>
</evidence>
<evidence type="ECO:0000313" key="4">
    <source>
        <dbReference type="Proteomes" id="UP000271241"/>
    </source>
</evidence>
<accession>A0A4P9XHT1</accession>
<evidence type="ECO:0000313" key="2">
    <source>
        <dbReference type="EMBL" id="RKP05465.1"/>
    </source>
</evidence>
<evidence type="ECO:0000313" key="3">
    <source>
        <dbReference type="EMBL" id="RKP07208.1"/>
    </source>
</evidence>
<keyword evidence="4" id="KW-1185">Reference proteome</keyword>
<proteinExistence type="predicted"/>
<organism evidence="1 4">
    <name type="scientific">Thamnocephalis sphaerospora</name>
    <dbReference type="NCBI Taxonomy" id="78915"/>
    <lineage>
        <taxon>Eukaryota</taxon>
        <taxon>Fungi</taxon>
        <taxon>Fungi incertae sedis</taxon>
        <taxon>Zoopagomycota</taxon>
        <taxon>Zoopagomycotina</taxon>
        <taxon>Zoopagomycetes</taxon>
        <taxon>Zoopagales</taxon>
        <taxon>Sigmoideomycetaceae</taxon>
        <taxon>Thamnocephalis</taxon>
    </lineage>
</organism>
<sequence length="217" mass="23324">MRFASLLGTATTGALAGLALAGTLVSALSAPPTRTGTFNAPPALVEQSENSAPALTAPSTAFEAYSSLFTLSPRFEIVRQAGMHPIYHRDDKNRIDYFKLIGARQETVREVTISYIDEAEDDERIDSIEIDAFSNDGGDLVDSAYIKLGYDTNGMVKYYEMETPRGDATAETFPGTGNSNNIGVILPPAGQEVTLRNTQPWDGKAVSLSHVSQSTRA</sequence>
<reference evidence="1" key="2">
    <citation type="submission" date="2018-07" db="EMBL/GenBank/DDBJ databases">
        <title>Leveraging single-cell genomics to expand the Fungal Tree of Life.</title>
        <authorList>
            <consortium name="DOE Joint Genome Institute"/>
            <person name="Ahrendt S.R."/>
            <person name="Quandt C.A."/>
            <person name="Ciobanu D."/>
            <person name="Clum A."/>
            <person name="Salamov A."/>
            <person name="Andreopoulos B."/>
            <person name="Cheng J.-F."/>
            <person name="Woyke T."/>
            <person name="Pelin A."/>
            <person name="Henrissat B."/>
            <person name="Reynolds N."/>
            <person name="Benny G.L."/>
            <person name="Smith M.E."/>
            <person name="James T.Y."/>
            <person name="Grigoriev I.V."/>
        </authorList>
    </citation>
    <scope>NUCLEOTIDE SEQUENCE</scope>
    <source>
        <strain evidence="1">RSA 1356</strain>
    </source>
</reference>
<dbReference type="EMBL" id="KZ993122">
    <property type="protein sequence ID" value="RKP05465.1"/>
    <property type="molecule type" value="Genomic_DNA"/>
</dbReference>
<protein>
    <submittedName>
        <fullName evidence="1">Uncharacterized protein</fullName>
    </submittedName>
</protein>
<dbReference type="EMBL" id="KZ993192">
    <property type="protein sequence ID" value="RKP05264.1"/>
    <property type="molecule type" value="Genomic_DNA"/>
</dbReference>